<comment type="caution">
    <text evidence="5">The sequence shown here is derived from an EMBL/GenBank/DDBJ whole genome shotgun (WGS) entry which is preliminary data.</text>
</comment>
<dbReference type="InterPro" id="IPR009061">
    <property type="entry name" value="DNA-bd_dom_put_sf"/>
</dbReference>
<evidence type="ECO:0000256" key="1">
    <source>
        <dbReference type="ARBA" id="ARBA00023015"/>
    </source>
</evidence>
<evidence type="ECO:0000256" key="2">
    <source>
        <dbReference type="ARBA" id="ARBA00023125"/>
    </source>
</evidence>
<dbReference type="GO" id="GO:0003677">
    <property type="term" value="F:DNA binding"/>
    <property type="evidence" value="ECO:0007669"/>
    <property type="project" value="UniProtKB-KW"/>
</dbReference>
<sequence>MAESPTHSIGWVSRHLGMSVDTLRYYERIGLLPPVLRSASGRRCYGRKDLSRLRFIRRAQAMGFSLDEIAQLLRMREDPLHARDEVRRLTLSKLQETEARLQEITTLRNELQLLVNLCQGTADGCPIVERIDEEQE</sequence>
<dbReference type="CDD" id="cd04770">
    <property type="entry name" value="HTH_HMRTR"/>
    <property type="match status" value="1"/>
</dbReference>
<keyword evidence="1" id="KW-0805">Transcription regulation</keyword>
<dbReference type="InterPro" id="IPR000551">
    <property type="entry name" value="MerR-type_HTH_dom"/>
</dbReference>
<keyword evidence="3" id="KW-0804">Transcription</keyword>
<dbReference type="SUPFAM" id="SSF46955">
    <property type="entry name" value="Putative DNA-binding domain"/>
    <property type="match status" value="1"/>
</dbReference>
<dbReference type="GO" id="GO:0003700">
    <property type="term" value="F:DNA-binding transcription factor activity"/>
    <property type="evidence" value="ECO:0007669"/>
    <property type="project" value="InterPro"/>
</dbReference>
<accession>A0A831RK78</accession>
<keyword evidence="2" id="KW-0238">DNA-binding</keyword>
<name>A0A831RK78_9GAMM</name>
<dbReference type="InterPro" id="IPR047057">
    <property type="entry name" value="MerR_fam"/>
</dbReference>
<gene>
    <name evidence="5" type="ORF">ENI96_07145</name>
</gene>
<dbReference type="SMART" id="SM00422">
    <property type="entry name" value="HTH_MERR"/>
    <property type="match status" value="1"/>
</dbReference>
<dbReference type="PRINTS" id="PR00040">
    <property type="entry name" value="HTHMERR"/>
</dbReference>
<proteinExistence type="predicted"/>
<dbReference type="Proteomes" id="UP000886251">
    <property type="component" value="Unassembled WGS sequence"/>
</dbReference>
<feature type="domain" description="HTH merR-type" evidence="4">
    <location>
        <begin position="6"/>
        <end position="75"/>
    </location>
</feature>
<dbReference type="PANTHER" id="PTHR30204">
    <property type="entry name" value="REDOX-CYCLING DRUG-SENSING TRANSCRIPTIONAL ACTIVATOR SOXR"/>
    <property type="match status" value="1"/>
</dbReference>
<organism evidence="5">
    <name type="scientific">Sedimenticola thiotaurini</name>
    <dbReference type="NCBI Taxonomy" id="1543721"/>
    <lineage>
        <taxon>Bacteria</taxon>
        <taxon>Pseudomonadati</taxon>
        <taxon>Pseudomonadota</taxon>
        <taxon>Gammaproteobacteria</taxon>
        <taxon>Chromatiales</taxon>
        <taxon>Sedimenticolaceae</taxon>
        <taxon>Sedimenticola</taxon>
    </lineage>
</organism>
<reference evidence="5" key="1">
    <citation type="journal article" date="2020" name="mSystems">
        <title>Genome- and Community-Level Interaction Insights into Carbon Utilization and Element Cycling Functions of Hydrothermarchaeota in Hydrothermal Sediment.</title>
        <authorList>
            <person name="Zhou Z."/>
            <person name="Liu Y."/>
            <person name="Xu W."/>
            <person name="Pan J."/>
            <person name="Luo Z.H."/>
            <person name="Li M."/>
        </authorList>
    </citation>
    <scope>NUCLEOTIDE SEQUENCE [LARGE SCALE GENOMIC DNA]</scope>
    <source>
        <strain evidence="5">HyVt-443</strain>
    </source>
</reference>
<protein>
    <submittedName>
        <fullName evidence="5">Heavy metal-responsive transcriptional regulator</fullName>
    </submittedName>
</protein>
<evidence type="ECO:0000256" key="3">
    <source>
        <dbReference type="ARBA" id="ARBA00023163"/>
    </source>
</evidence>
<evidence type="ECO:0000259" key="4">
    <source>
        <dbReference type="PROSITE" id="PS50937"/>
    </source>
</evidence>
<dbReference type="PANTHER" id="PTHR30204:SF94">
    <property type="entry name" value="HEAVY METAL-DEPENDENT TRANSCRIPTIONAL REGULATOR HI_0293-RELATED"/>
    <property type="match status" value="1"/>
</dbReference>
<dbReference type="AlphaFoldDB" id="A0A831RK78"/>
<dbReference type="Pfam" id="PF13411">
    <property type="entry name" value="MerR_1"/>
    <property type="match status" value="1"/>
</dbReference>
<dbReference type="PROSITE" id="PS50937">
    <property type="entry name" value="HTH_MERR_2"/>
    <property type="match status" value="1"/>
</dbReference>
<dbReference type="Gene3D" id="1.10.1660.10">
    <property type="match status" value="1"/>
</dbReference>
<dbReference type="EMBL" id="DRKP01000079">
    <property type="protein sequence ID" value="HEB96190.1"/>
    <property type="molecule type" value="Genomic_DNA"/>
</dbReference>
<evidence type="ECO:0000313" key="5">
    <source>
        <dbReference type="EMBL" id="HEB96190.1"/>
    </source>
</evidence>